<evidence type="ECO:0000313" key="1">
    <source>
        <dbReference type="EMBL" id="JAE18469.1"/>
    </source>
</evidence>
<protein>
    <submittedName>
        <fullName evidence="1">Uncharacterized protein</fullName>
    </submittedName>
</protein>
<name>A0A0A9G4Q7_ARUDO</name>
<reference evidence="1" key="1">
    <citation type="submission" date="2014-09" db="EMBL/GenBank/DDBJ databases">
        <authorList>
            <person name="Magalhaes I.L.F."/>
            <person name="Oliveira U."/>
            <person name="Santos F.R."/>
            <person name="Vidigal T.H.D.A."/>
            <person name="Brescovit A.D."/>
            <person name="Santos A.J."/>
        </authorList>
    </citation>
    <scope>NUCLEOTIDE SEQUENCE</scope>
    <source>
        <tissue evidence="1">Shoot tissue taken approximately 20 cm above the soil surface</tissue>
    </source>
</reference>
<sequence length="15" mass="1790">MRTEQGPADLGFRRR</sequence>
<organism evidence="1">
    <name type="scientific">Arundo donax</name>
    <name type="common">Giant reed</name>
    <name type="synonym">Donax arundinaceus</name>
    <dbReference type="NCBI Taxonomy" id="35708"/>
    <lineage>
        <taxon>Eukaryota</taxon>
        <taxon>Viridiplantae</taxon>
        <taxon>Streptophyta</taxon>
        <taxon>Embryophyta</taxon>
        <taxon>Tracheophyta</taxon>
        <taxon>Spermatophyta</taxon>
        <taxon>Magnoliopsida</taxon>
        <taxon>Liliopsida</taxon>
        <taxon>Poales</taxon>
        <taxon>Poaceae</taxon>
        <taxon>PACMAD clade</taxon>
        <taxon>Arundinoideae</taxon>
        <taxon>Arundineae</taxon>
        <taxon>Arundo</taxon>
    </lineage>
</organism>
<proteinExistence type="predicted"/>
<reference evidence="1" key="2">
    <citation type="journal article" date="2015" name="Data Brief">
        <title>Shoot transcriptome of the giant reed, Arundo donax.</title>
        <authorList>
            <person name="Barrero R.A."/>
            <person name="Guerrero F.D."/>
            <person name="Moolhuijzen P."/>
            <person name="Goolsby J.A."/>
            <person name="Tidwell J."/>
            <person name="Bellgard S.E."/>
            <person name="Bellgard M.I."/>
        </authorList>
    </citation>
    <scope>NUCLEOTIDE SEQUENCE</scope>
    <source>
        <tissue evidence="1">Shoot tissue taken approximately 20 cm above the soil surface</tissue>
    </source>
</reference>
<dbReference type="EMBL" id="GBRH01179427">
    <property type="protein sequence ID" value="JAE18469.1"/>
    <property type="molecule type" value="Transcribed_RNA"/>
</dbReference>
<accession>A0A0A9G4Q7</accession>